<keyword evidence="2" id="KW-1133">Transmembrane helix</keyword>
<protein>
    <submittedName>
        <fullName evidence="5">Fasciclin-like arabinogalactan protein 21</fullName>
    </submittedName>
</protein>
<keyword evidence="2" id="KW-0472">Membrane</keyword>
<dbReference type="Proteomes" id="UP000694853">
    <property type="component" value="Unplaced"/>
</dbReference>
<evidence type="ECO:0000313" key="5">
    <source>
        <dbReference type="RefSeq" id="XP_027343342.1"/>
    </source>
</evidence>
<gene>
    <name evidence="5" type="primary">LOC113855909</name>
</gene>
<dbReference type="PROSITE" id="PS50213">
    <property type="entry name" value="FAS1"/>
    <property type="match status" value="1"/>
</dbReference>
<keyword evidence="4" id="KW-1185">Reference proteome</keyword>
<dbReference type="GeneID" id="113855909"/>
<evidence type="ECO:0000256" key="2">
    <source>
        <dbReference type="SAM" id="Phobius"/>
    </source>
</evidence>
<dbReference type="PANTHER" id="PTHR33985">
    <property type="entry name" value="OS02G0491300 PROTEIN-RELATED"/>
    <property type="match status" value="1"/>
</dbReference>
<evidence type="ECO:0000313" key="4">
    <source>
        <dbReference type="Proteomes" id="UP000694853"/>
    </source>
</evidence>
<dbReference type="AlphaFoldDB" id="A0A8B8KHP6"/>
<dbReference type="SMART" id="SM00554">
    <property type="entry name" value="FAS1"/>
    <property type="match status" value="2"/>
</dbReference>
<dbReference type="SUPFAM" id="SSF82153">
    <property type="entry name" value="FAS1 domain"/>
    <property type="match status" value="2"/>
</dbReference>
<evidence type="ECO:0000256" key="1">
    <source>
        <dbReference type="ARBA" id="ARBA00007843"/>
    </source>
</evidence>
<dbReference type="OrthoDB" id="1525874at2759"/>
<dbReference type="PANTHER" id="PTHR33985:SF19">
    <property type="entry name" value="FASCICLIN-LIKE ARABINOGALACTAN PROTEIN 21"/>
    <property type="match status" value="1"/>
</dbReference>
<keyword evidence="2" id="KW-0812">Transmembrane</keyword>
<dbReference type="InterPro" id="IPR052806">
    <property type="entry name" value="Fasciclin-like_AGP"/>
</dbReference>
<accession>A0A8B8KHP6</accession>
<proteinExistence type="inferred from homology"/>
<feature type="transmembrane region" description="Helical" evidence="2">
    <location>
        <begin position="6"/>
        <end position="28"/>
    </location>
</feature>
<name>A0A8B8KHP6_ABRPR</name>
<comment type="similarity">
    <text evidence="1">Belongs to the fasciclin-like AGP family.</text>
</comment>
<reference evidence="5" key="2">
    <citation type="submission" date="2025-08" db="UniProtKB">
        <authorList>
            <consortium name="RefSeq"/>
        </authorList>
    </citation>
    <scope>IDENTIFICATION</scope>
    <source>
        <tissue evidence="5">Young leaves</tissue>
    </source>
</reference>
<dbReference type="RefSeq" id="XP_027343342.1">
    <property type="nucleotide sequence ID" value="XM_027487541.1"/>
</dbReference>
<organism evidence="4 5">
    <name type="scientific">Abrus precatorius</name>
    <name type="common">Indian licorice</name>
    <name type="synonym">Glycine abrus</name>
    <dbReference type="NCBI Taxonomy" id="3816"/>
    <lineage>
        <taxon>Eukaryota</taxon>
        <taxon>Viridiplantae</taxon>
        <taxon>Streptophyta</taxon>
        <taxon>Embryophyta</taxon>
        <taxon>Tracheophyta</taxon>
        <taxon>Spermatophyta</taxon>
        <taxon>Magnoliopsida</taxon>
        <taxon>eudicotyledons</taxon>
        <taxon>Gunneridae</taxon>
        <taxon>Pentapetalae</taxon>
        <taxon>rosids</taxon>
        <taxon>fabids</taxon>
        <taxon>Fabales</taxon>
        <taxon>Fabaceae</taxon>
        <taxon>Papilionoideae</taxon>
        <taxon>50 kb inversion clade</taxon>
        <taxon>NPAAA clade</taxon>
        <taxon>indigoferoid/millettioid clade</taxon>
        <taxon>Abreae</taxon>
        <taxon>Abrus</taxon>
    </lineage>
</organism>
<dbReference type="KEGG" id="aprc:113855909"/>
<evidence type="ECO:0000259" key="3">
    <source>
        <dbReference type="PROSITE" id="PS50213"/>
    </source>
</evidence>
<dbReference type="InterPro" id="IPR000782">
    <property type="entry name" value="FAS1_domain"/>
</dbReference>
<dbReference type="InterPro" id="IPR036378">
    <property type="entry name" value="FAS1_dom_sf"/>
</dbReference>
<sequence>MASRRWYWFPIYFAASVTLGVIAISSAVHSTSKNSPKQLPPITNDHSKNASEALRKAGFTVMADLLHRSPLFFHPPQNSTIFAIKDSAIKNSSLPLWFLKNLLLYHTSTSKTSFHDLLNKPPGTCITTLFRQKKVALTKVDPEPKLVEINHVLISNPDIFLGDQLAVHGVLAPFLPLDLQDLQGGWDHFIHSPTCRFNDSSMFNESRNVVEWNRVVQLLGSRGYASFSIALHSVLDGVRKYTGSLDSATIFAPPDLTLLRYPSTVLDRTVRIHILPQRFTYKELTSLPIRTLLNTLVSEENLEIDGVLGFMAGMVINGVEIVEPDMLVSEKFVVHGISRAFKMDELAA</sequence>
<dbReference type="Gene3D" id="2.30.180.10">
    <property type="entry name" value="FAS1 domain"/>
    <property type="match status" value="1"/>
</dbReference>
<reference evidence="4" key="1">
    <citation type="journal article" date="2019" name="Toxins">
        <title>Detection of Abrin-Like and Prepropulchellin-Like Toxin Genes and Transcripts Using Whole Genome Sequencing and Full-Length Transcript Sequencing of Abrus precatorius.</title>
        <authorList>
            <person name="Hovde B.T."/>
            <person name="Daligault H.E."/>
            <person name="Hanschen E.R."/>
            <person name="Kunde Y.A."/>
            <person name="Johnson M.B."/>
            <person name="Starkenburg S.R."/>
            <person name="Johnson S.L."/>
        </authorList>
    </citation>
    <scope>NUCLEOTIDE SEQUENCE [LARGE SCALE GENOMIC DNA]</scope>
</reference>
<feature type="domain" description="FAS1" evidence="3">
    <location>
        <begin position="199"/>
        <end position="341"/>
    </location>
</feature>